<dbReference type="Proteomes" id="UP000257200">
    <property type="component" value="Unplaced"/>
</dbReference>
<dbReference type="SMART" id="SM00325">
    <property type="entry name" value="RhoGEF"/>
    <property type="match status" value="1"/>
</dbReference>
<feature type="compositionally biased region" description="Polar residues" evidence="1">
    <location>
        <begin position="1202"/>
        <end position="1218"/>
    </location>
</feature>
<sequence>MNPESLDLSIQSALSALFPPFEATAPIVLSQLFRTIDERYHGDALQCLLDFLIPSKHLLESVQQAACAEYSDVVFRCEGWPLCLHDKTVIQLAPVNPLLLRPGDFYLQVEPFGDQASRIVLKSLLEEGCREVEETPIPETSYPCMFTEEWLQDINEGRHGTPLSRCLLCTDQGIIKLPWAKIAIPEFLDKPKVMATCREAPPEPKQISLPFHFNSSTLPVEAMIFPAKDRMSASLRPADCSSKLIKMEHGRRTPKSCSKPLIKPVGWVSPNTCDSHNYQEIEGDYVDLVDITKGKEIVGKERNSHPSPPNSLLFKPVRPPPPVPLGNSVPCGRTLQYRDEPCTPCSQRKLGQELSDQDLKCRYRDSYLAALRNPVAFERGSVELLAALEEVGLSEEGELKSKGKSEAQRDQLGNFCHHCKEPMISNEPSQYKHCCELTPENLVSHLPTSSEENLMKESPVILKSTPGLSHSHRVQTKLFSQKLGYTACVHPVTDVSLATCGGDKKSQQKGEDLKPSGKHKVKVRSLSTVSETPTGSPLLYKLNNRSHSDICPETVASLIQCKKGELFNQETLKLETEKCPKKDFLSSRGETSSTTDCSGSKLHHLKTEKPSALQVQLPSACCDTQLPRQTEESSFRRISGLLELGIICLPGSRDRTGRAVVEVHGDRKEWMSPLVSAQNLCELLLYLHSIPRKDVQELGMTLVINARKKPPPIHLYKALLMVQEQALHAVHSIVMLTDKDTCPRPEKQPGLQMDMVTSTKALNKTMEASQLTSDLGGIFTYSHTDWLQFHQKLVSFMTDLQEADSLLQKAIKKVDSRKHLDTAEDVQQCIQEQRVSMKELLEDTRLVTLQREGGALLARMKREEFRFPQSEDYRDSLESVTSLYNQVEEKLHTLVMRSNESLQHLEFLFRLREMEAKITSAGMWFSSEGEQKLKDSYTTDDTLVCTEKTLQHFHLFLTQSKEKQQSAMMLVAEAEGIISSSDSSPATNVFQTLVSTFKSNVEDFRLRVEQRYKELNTLVHVYSFCEQVSALAKEWSHFLEQVELGCYSAQTLSTLQLYEERLGGEFSTPHFQAMKARACAVGSGASGVMRVWNAAWVQCQEIRQHLEDMQKGNKAVDKNQIQQSTSAKPQGEHGRVEMEENKSEVGEAESSVTPQPTSDNEVDKIAESAGESPTDACLNHNLKSEFKGSKSKEVLQLAGNGKMTNFFPQNGNCQSDSKWSPREHHSEADLRSVISAKQGRDLPLHQPLGRSLSEGSYASSHLTIISGFLPLNLSHKHCHSRTQSLEQNLLPIQSLPISHNERLWRGNLSCKSTRNCNEGEADGCTVSTQNPTDVRTPETLLTATENNGSNVLKLKKIMEELLSTEREYVKALGYVRQHYFPELERNDVPQDLRGQRGSIFGNLEKLHDFHRHHFLNELESCMNEPFRVGRCFLRHRESFALYALYSKNKPQSDSLLINHGQAFFKQKQLKLGDKMDLWSYLLKPVQRISKYSLLLQDMMRECGPGQIREIAEVKAALEVVHFQLRHGNNLLAMDAIHHCDVNLKEQGQLIRQDEFLVTLRKKKCFRHIFLFQELILFSKTKKTDVGNDTYIYKQSFKTSDVGLTQNTGDSGLCFEIWFRKRKSQDTYTLQAVSREVKEAWTKDLERILWEQAIHNREVRMQERVFLGIGNKPFMDIQPSEAAINDRAINYVLIGRENKVLSSGSCGSHAELLGGRPKSVGSGSTSSSSSSSGRGSLSPVGYLCGPKRRGSAGVLGGYVSPSGALEEDDLDHESGSQNLLLDSSESSGESVSGFSTSSHSCQSAVGGEVEDSSSVCASVITVKEAAVAHPTEASAVLQKPKVLTGPTEKTQPPVAPKPKPQYQAKDQPCSKVQSTNVGKSTEV</sequence>
<feature type="region of interest" description="Disordered" evidence="1">
    <location>
        <begin position="1762"/>
        <end position="1804"/>
    </location>
</feature>
<dbReference type="GeneTree" id="ENSGT00940000165533"/>
<dbReference type="PROSITE" id="PS50003">
    <property type="entry name" value="PH_DOMAIN"/>
    <property type="match status" value="1"/>
</dbReference>
<dbReference type="InterPro" id="IPR055251">
    <property type="entry name" value="SOS1_NGEF_PH"/>
</dbReference>
<dbReference type="Gene3D" id="2.30.29.30">
    <property type="entry name" value="Pleckstrin-homology domain (PH domain)/Phosphotyrosine-binding domain (PTB)"/>
    <property type="match status" value="1"/>
</dbReference>
<keyword evidence="5" id="KW-1185">Reference proteome</keyword>
<organism evidence="4 5">
    <name type="scientific">Acanthochromis polyacanthus</name>
    <name type="common">spiny chromis</name>
    <dbReference type="NCBI Taxonomy" id="80966"/>
    <lineage>
        <taxon>Eukaryota</taxon>
        <taxon>Metazoa</taxon>
        <taxon>Chordata</taxon>
        <taxon>Craniata</taxon>
        <taxon>Vertebrata</taxon>
        <taxon>Euteleostomi</taxon>
        <taxon>Actinopterygii</taxon>
        <taxon>Neopterygii</taxon>
        <taxon>Teleostei</taxon>
        <taxon>Neoteleostei</taxon>
        <taxon>Acanthomorphata</taxon>
        <taxon>Ovalentaria</taxon>
        <taxon>Pomacentridae</taxon>
        <taxon>Acanthochromis</taxon>
    </lineage>
</organism>
<dbReference type="Pfam" id="PF00621">
    <property type="entry name" value="RhoGEF"/>
    <property type="match status" value="1"/>
</dbReference>
<feature type="compositionally biased region" description="Low complexity" evidence="1">
    <location>
        <begin position="1782"/>
        <end position="1799"/>
    </location>
</feature>
<feature type="region of interest" description="Disordered" evidence="1">
    <location>
        <begin position="1202"/>
        <end position="1226"/>
    </location>
</feature>
<feature type="compositionally biased region" description="Polar residues" evidence="1">
    <location>
        <begin position="1150"/>
        <end position="1159"/>
    </location>
</feature>
<reference evidence="4" key="2">
    <citation type="submission" date="2025-09" db="UniProtKB">
        <authorList>
            <consortium name="Ensembl"/>
        </authorList>
    </citation>
    <scope>IDENTIFICATION</scope>
</reference>
<evidence type="ECO:0000313" key="5">
    <source>
        <dbReference type="Proteomes" id="UP000257200"/>
    </source>
</evidence>
<dbReference type="Gene3D" id="1.20.900.10">
    <property type="entry name" value="Dbl homology (DH) domain"/>
    <property type="match status" value="1"/>
</dbReference>
<dbReference type="InterPro" id="IPR001849">
    <property type="entry name" value="PH_domain"/>
</dbReference>
<dbReference type="Pfam" id="PF22697">
    <property type="entry name" value="SOS1_NGEF_PH"/>
    <property type="match status" value="1"/>
</dbReference>
<dbReference type="SUPFAM" id="SSF48065">
    <property type="entry name" value="DBL homology domain (DH-domain)"/>
    <property type="match status" value="1"/>
</dbReference>
<dbReference type="PANTHER" id="PTHR45845:SF2">
    <property type="entry name" value="RIKEN CDNA D630003M21 GENE"/>
    <property type="match status" value="1"/>
</dbReference>
<dbReference type="SUPFAM" id="SSF50729">
    <property type="entry name" value="PH domain-like"/>
    <property type="match status" value="1"/>
</dbReference>
<dbReference type="SMART" id="SM00233">
    <property type="entry name" value="PH"/>
    <property type="match status" value="1"/>
</dbReference>
<evidence type="ECO:0000256" key="1">
    <source>
        <dbReference type="SAM" id="MobiDB-lite"/>
    </source>
</evidence>
<dbReference type="PROSITE" id="PS50010">
    <property type="entry name" value="DH_2"/>
    <property type="match status" value="1"/>
</dbReference>
<feature type="domain" description="DH" evidence="3">
    <location>
        <begin position="1353"/>
        <end position="1530"/>
    </location>
</feature>
<feature type="region of interest" description="Disordered" evidence="1">
    <location>
        <begin position="1711"/>
        <end position="1736"/>
    </location>
</feature>
<accession>A0A3Q1FVH9</accession>
<feature type="region of interest" description="Disordered" evidence="1">
    <location>
        <begin position="299"/>
        <end position="321"/>
    </location>
</feature>
<reference evidence="4" key="1">
    <citation type="submission" date="2025-08" db="UniProtKB">
        <authorList>
            <consortium name="Ensembl"/>
        </authorList>
    </citation>
    <scope>IDENTIFICATION</scope>
</reference>
<dbReference type="InterPro" id="IPR052231">
    <property type="entry name" value="Rho_GEF_signaling-related"/>
</dbReference>
<feature type="domain" description="PH" evidence="2">
    <location>
        <begin position="1542"/>
        <end position="1649"/>
    </location>
</feature>
<dbReference type="STRING" id="80966.ENSAPOP00000019652"/>
<dbReference type="Ensembl" id="ENSAPOT00000029595.1">
    <property type="protein sequence ID" value="ENSAPOP00000019652.1"/>
    <property type="gene ID" value="ENSAPOG00000023121.1"/>
</dbReference>
<dbReference type="PANTHER" id="PTHR45845">
    <property type="entry name" value="RHO GUANINE NUCLEOTIDE EXCHANGE FACTOR-RELATED"/>
    <property type="match status" value="1"/>
</dbReference>
<proteinExistence type="predicted"/>
<feature type="compositionally biased region" description="Low complexity" evidence="1">
    <location>
        <begin position="1718"/>
        <end position="1736"/>
    </location>
</feature>
<dbReference type="InParanoid" id="A0A3Q1FVH9"/>
<feature type="region of interest" description="Disordered" evidence="1">
    <location>
        <begin position="1111"/>
        <end position="1163"/>
    </location>
</feature>
<dbReference type="GO" id="GO:0005085">
    <property type="term" value="F:guanyl-nucleotide exchange factor activity"/>
    <property type="evidence" value="ECO:0007669"/>
    <property type="project" value="InterPro"/>
</dbReference>
<dbReference type="Gene3D" id="1.20.58.60">
    <property type="match status" value="1"/>
</dbReference>
<feature type="compositionally biased region" description="Basic and acidic residues" evidence="1">
    <location>
        <begin position="1130"/>
        <end position="1145"/>
    </location>
</feature>
<feature type="compositionally biased region" description="Polar residues" evidence="1">
    <location>
        <begin position="1869"/>
        <end position="1882"/>
    </location>
</feature>
<evidence type="ECO:0000259" key="3">
    <source>
        <dbReference type="PROSITE" id="PS50010"/>
    </source>
</evidence>
<feature type="region of interest" description="Disordered" evidence="1">
    <location>
        <begin position="1828"/>
        <end position="1882"/>
    </location>
</feature>
<dbReference type="InterPro" id="IPR035899">
    <property type="entry name" value="DBL_dom_sf"/>
</dbReference>
<evidence type="ECO:0000313" key="4">
    <source>
        <dbReference type="Ensembl" id="ENSAPOP00000019652.1"/>
    </source>
</evidence>
<name>A0A3Q1FVH9_9TELE</name>
<dbReference type="InterPro" id="IPR000219">
    <property type="entry name" value="DH_dom"/>
</dbReference>
<dbReference type="InterPro" id="IPR011993">
    <property type="entry name" value="PH-like_dom_sf"/>
</dbReference>
<feature type="compositionally biased region" description="Polar residues" evidence="1">
    <location>
        <begin position="1119"/>
        <end position="1128"/>
    </location>
</feature>
<evidence type="ECO:0000259" key="2">
    <source>
        <dbReference type="PROSITE" id="PS50003"/>
    </source>
</evidence>
<protein>
    <submittedName>
        <fullName evidence="4">Quattro</fullName>
    </submittedName>
</protein>
<dbReference type="CDD" id="cd00160">
    <property type="entry name" value="RhoGEF"/>
    <property type="match status" value="1"/>
</dbReference>
<dbReference type="CDD" id="cd13242">
    <property type="entry name" value="PH_puratrophin-1"/>
    <property type="match status" value="1"/>
</dbReference>